<evidence type="ECO:0000313" key="8">
    <source>
        <dbReference type="Proteomes" id="UP000323011"/>
    </source>
</evidence>
<organism evidence="7 8">
    <name type="scientific">Cafeteria roenbergensis</name>
    <name type="common">Marine flagellate</name>
    <dbReference type="NCBI Taxonomy" id="33653"/>
    <lineage>
        <taxon>Eukaryota</taxon>
        <taxon>Sar</taxon>
        <taxon>Stramenopiles</taxon>
        <taxon>Bigyra</taxon>
        <taxon>Opalozoa</taxon>
        <taxon>Bicosoecida</taxon>
        <taxon>Cafeteriaceae</taxon>
        <taxon>Cafeteria</taxon>
    </lineage>
</organism>
<dbReference type="Pfam" id="PF00622">
    <property type="entry name" value="SPRY"/>
    <property type="match status" value="1"/>
</dbReference>
<feature type="region of interest" description="Disordered" evidence="4">
    <location>
        <begin position="329"/>
        <end position="350"/>
    </location>
</feature>
<dbReference type="InterPro" id="IPR045129">
    <property type="entry name" value="RNF123/RKP/RSPRY1"/>
</dbReference>
<evidence type="ECO:0000256" key="4">
    <source>
        <dbReference type="SAM" id="MobiDB-lite"/>
    </source>
</evidence>
<dbReference type="GO" id="GO:0051603">
    <property type="term" value="P:proteolysis involved in protein catabolic process"/>
    <property type="evidence" value="ECO:0007669"/>
    <property type="project" value="TreeGrafter"/>
</dbReference>
<dbReference type="SUPFAM" id="SSF49899">
    <property type="entry name" value="Concanavalin A-like lectins/glucanases"/>
    <property type="match status" value="1"/>
</dbReference>
<evidence type="ECO:0000313" key="7">
    <source>
        <dbReference type="EMBL" id="KAA0151205.1"/>
    </source>
</evidence>
<dbReference type="PANTHER" id="PTHR13363:SF5">
    <property type="entry name" value="E3 UBIQUITIN-PROTEIN LIGASE RNF123"/>
    <property type="match status" value="1"/>
</dbReference>
<dbReference type="Gene3D" id="2.60.120.920">
    <property type="match status" value="1"/>
</dbReference>
<evidence type="ECO:0008006" key="9">
    <source>
        <dbReference type="Google" id="ProtNLM"/>
    </source>
</evidence>
<dbReference type="GO" id="GO:0004842">
    <property type="term" value="F:ubiquitin-protein transferase activity"/>
    <property type="evidence" value="ECO:0007669"/>
    <property type="project" value="InterPro"/>
</dbReference>
<feature type="compositionally biased region" description="Basic and acidic residues" evidence="4">
    <location>
        <begin position="552"/>
        <end position="563"/>
    </location>
</feature>
<evidence type="ECO:0000256" key="1">
    <source>
        <dbReference type="ARBA" id="ARBA00022723"/>
    </source>
</evidence>
<keyword evidence="3" id="KW-0862">Zinc</keyword>
<dbReference type="Proteomes" id="UP000323011">
    <property type="component" value="Unassembled WGS sequence"/>
</dbReference>
<feature type="region of interest" description="Disordered" evidence="4">
    <location>
        <begin position="539"/>
        <end position="582"/>
    </location>
</feature>
<keyword evidence="8" id="KW-1185">Reference proteome</keyword>
<gene>
    <name evidence="7" type="ORF">FNF29_04681</name>
</gene>
<sequence length="582" mass="58547">MQTLTTARDAPVLVDGRSVGLRSFAAELPTTAARILRRAAAALRVPASALRLSSACGDAGGCRLGGLAGASADSPVLPGTIARLQWAGLLGGKGGFGATLKSASKGGNGVTNFGFCRDLNGRRLRHINAERRLRAWASPEEVERRERLGAAYHEPRGESRIIGWHMGVPAWARLQKGQLKAAQRAERREEWRREAELGAAADERDERKAAREREARRYLAAGKDAAASAASGVADALRTGLDAEETSWGVGASAVYARGAAAAAAAAAGDGADAGDGDEGDEDDWMVDVEADAAAAAAAAAASAHDDPDDDSGVDASPWLELAPVRAGPAGAAAPGAAAPAGGPVAEASHSAAGSGHWAALADAEAAPDTPLATMWAPSAAWVAGAGSGDWKAQFEVVVLTGGVGQVGWAALPGGGGEGFACSPALGEGVGDDAAGRSVAWDGARGLMWRGGESTAAGSAKWRAGDVVGCCCSHEAGVLTISWLLNGEAAAETAVAADAGWSGICPAVSMEGGQQLQVNLGASDVLPLAFPVGGCEPAGARLADPRAAAKRPRSDDVEDRDSQEGCAGESSAPSSKRMAPQA</sequence>
<dbReference type="InterPro" id="IPR043136">
    <property type="entry name" value="B30.2/SPRY_sf"/>
</dbReference>
<feature type="domain" description="SDE2-like" evidence="6">
    <location>
        <begin position="91"/>
        <end position="146"/>
    </location>
</feature>
<dbReference type="GO" id="GO:0008270">
    <property type="term" value="F:zinc ion binding"/>
    <property type="evidence" value="ECO:0007669"/>
    <property type="project" value="UniProtKB-KW"/>
</dbReference>
<dbReference type="CDD" id="cd11709">
    <property type="entry name" value="SPRY"/>
    <property type="match status" value="1"/>
</dbReference>
<feature type="domain" description="SPRY" evidence="5">
    <location>
        <begin position="394"/>
        <end position="522"/>
    </location>
</feature>
<accession>A0A5A8CE22</accession>
<keyword evidence="2" id="KW-0863">Zinc-finger</keyword>
<dbReference type="InterPro" id="IPR013320">
    <property type="entry name" value="ConA-like_dom_sf"/>
</dbReference>
<dbReference type="InterPro" id="IPR053822">
    <property type="entry name" value="SDE2-like_dom"/>
</dbReference>
<dbReference type="PANTHER" id="PTHR13363">
    <property type="entry name" value="RING FINGER AND SRY DOMAIN-CONTAINING"/>
    <property type="match status" value="1"/>
</dbReference>
<dbReference type="AlphaFoldDB" id="A0A5A8CE22"/>
<name>A0A5A8CE22_CAFRO</name>
<dbReference type="Pfam" id="PF22782">
    <property type="entry name" value="SDE2"/>
    <property type="match status" value="1"/>
</dbReference>
<dbReference type="InterPro" id="IPR003877">
    <property type="entry name" value="SPRY_dom"/>
</dbReference>
<evidence type="ECO:0000259" key="5">
    <source>
        <dbReference type="Pfam" id="PF00622"/>
    </source>
</evidence>
<keyword evidence="1" id="KW-0479">Metal-binding</keyword>
<protein>
    <recommendedName>
        <fullName evidence="9">Sde2 N-terminal ubiquitin domain-containing protein</fullName>
    </recommendedName>
</protein>
<evidence type="ECO:0000259" key="6">
    <source>
        <dbReference type="Pfam" id="PF22782"/>
    </source>
</evidence>
<dbReference type="OMA" id="TTDFGAC"/>
<evidence type="ECO:0000256" key="2">
    <source>
        <dbReference type="ARBA" id="ARBA00022771"/>
    </source>
</evidence>
<reference evidence="7 8" key="1">
    <citation type="submission" date="2019-07" db="EMBL/GenBank/DDBJ databases">
        <title>Genomes of Cafeteria roenbergensis.</title>
        <authorList>
            <person name="Fischer M.G."/>
            <person name="Hackl T."/>
            <person name="Roman M."/>
        </authorList>
    </citation>
    <scope>NUCLEOTIDE SEQUENCE [LARGE SCALE GENOMIC DNA]</scope>
    <source>
        <strain evidence="7 8">BVI</strain>
    </source>
</reference>
<dbReference type="EMBL" id="VLTN01000028">
    <property type="protein sequence ID" value="KAA0151205.1"/>
    <property type="molecule type" value="Genomic_DNA"/>
</dbReference>
<comment type="caution">
    <text evidence="7">The sequence shown here is derived from an EMBL/GenBank/DDBJ whole genome shotgun (WGS) entry which is preliminary data.</text>
</comment>
<dbReference type="GO" id="GO:0005737">
    <property type="term" value="C:cytoplasm"/>
    <property type="evidence" value="ECO:0007669"/>
    <property type="project" value="TreeGrafter"/>
</dbReference>
<feature type="region of interest" description="Disordered" evidence="4">
    <location>
        <begin position="297"/>
        <end position="317"/>
    </location>
</feature>
<evidence type="ECO:0000256" key="3">
    <source>
        <dbReference type="ARBA" id="ARBA00022833"/>
    </source>
</evidence>
<proteinExistence type="predicted"/>